<dbReference type="InterPro" id="IPR006913">
    <property type="entry name" value="CENP-V/GFA"/>
</dbReference>
<proteinExistence type="inferred from homology"/>
<protein>
    <submittedName>
        <fullName evidence="6">GFA family protein</fullName>
    </submittedName>
</protein>
<sequence length="124" mass="14015">MILNGSCLCGRISYRISCVREDAEVILCFCSVCRKANGSAFSANLRVRLSDFELESGEESLTTYSSSPGKIRVYCAHCHSPLYHIKESEADYLTVKLGTLDSWNQTLSELPRREIFKEEALPWL</sequence>
<dbReference type="InterPro" id="IPR011057">
    <property type="entry name" value="Mss4-like_sf"/>
</dbReference>
<comment type="similarity">
    <text evidence="1">Belongs to the Gfa family.</text>
</comment>
<dbReference type="AlphaFoldDB" id="A0A7Z0M686"/>
<dbReference type="EMBL" id="JACBXX010000114">
    <property type="protein sequence ID" value="NYS96476.1"/>
    <property type="molecule type" value="Genomic_DNA"/>
</dbReference>
<dbReference type="PANTHER" id="PTHR33337">
    <property type="entry name" value="GFA DOMAIN-CONTAINING PROTEIN"/>
    <property type="match status" value="1"/>
</dbReference>
<keyword evidence="4" id="KW-0456">Lyase</keyword>
<name>A0A7Z0M686_9STRE</name>
<dbReference type="Pfam" id="PF04828">
    <property type="entry name" value="GFA"/>
    <property type="match status" value="1"/>
</dbReference>
<dbReference type="GO" id="GO:0016846">
    <property type="term" value="F:carbon-sulfur lyase activity"/>
    <property type="evidence" value="ECO:0007669"/>
    <property type="project" value="InterPro"/>
</dbReference>
<dbReference type="SUPFAM" id="SSF51316">
    <property type="entry name" value="Mss4-like"/>
    <property type="match status" value="1"/>
</dbReference>
<evidence type="ECO:0000256" key="1">
    <source>
        <dbReference type="ARBA" id="ARBA00005495"/>
    </source>
</evidence>
<gene>
    <name evidence="6" type="ORF">HZY94_04680</name>
</gene>
<evidence type="ECO:0000313" key="6">
    <source>
        <dbReference type="EMBL" id="NYS96476.1"/>
    </source>
</evidence>
<dbReference type="PANTHER" id="PTHR33337:SF40">
    <property type="entry name" value="CENP-V_GFA DOMAIN-CONTAINING PROTEIN-RELATED"/>
    <property type="match status" value="1"/>
</dbReference>
<dbReference type="Proteomes" id="UP000589521">
    <property type="component" value="Unassembled WGS sequence"/>
</dbReference>
<evidence type="ECO:0000256" key="2">
    <source>
        <dbReference type="ARBA" id="ARBA00022723"/>
    </source>
</evidence>
<keyword evidence="3" id="KW-0862">Zinc</keyword>
<evidence type="ECO:0000256" key="3">
    <source>
        <dbReference type="ARBA" id="ARBA00022833"/>
    </source>
</evidence>
<evidence type="ECO:0000256" key="4">
    <source>
        <dbReference type="ARBA" id="ARBA00023239"/>
    </source>
</evidence>
<evidence type="ECO:0000259" key="5">
    <source>
        <dbReference type="PROSITE" id="PS51891"/>
    </source>
</evidence>
<keyword evidence="2" id="KW-0479">Metal-binding</keyword>
<feature type="domain" description="CENP-V/GFA" evidence="5">
    <location>
        <begin position="3"/>
        <end position="124"/>
    </location>
</feature>
<evidence type="ECO:0000313" key="7">
    <source>
        <dbReference type="Proteomes" id="UP000589521"/>
    </source>
</evidence>
<dbReference type="RefSeq" id="WP_179925208.1">
    <property type="nucleotide sequence ID" value="NZ_CATKDJ010000060.1"/>
</dbReference>
<comment type="caution">
    <text evidence="6">The sequence shown here is derived from an EMBL/GenBank/DDBJ whole genome shotgun (WGS) entry which is preliminary data.</text>
</comment>
<dbReference type="Gene3D" id="3.90.1590.10">
    <property type="entry name" value="glutathione-dependent formaldehyde- activating enzyme (gfa)"/>
    <property type="match status" value="1"/>
</dbReference>
<dbReference type="GO" id="GO:0046872">
    <property type="term" value="F:metal ion binding"/>
    <property type="evidence" value="ECO:0007669"/>
    <property type="project" value="UniProtKB-KW"/>
</dbReference>
<reference evidence="6 7" key="1">
    <citation type="submission" date="2020-07" db="EMBL/GenBank/DDBJ databases">
        <title>MOT database genomes.</title>
        <authorList>
            <person name="Joseph S."/>
            <person name="Aduse-Opoku J."/>
            <person name="Hashim A."/>
            <person name="Wade W."/>
            <person name="Curtis M."/>
        </authorList>
    </citation>
    <scope>NUCLEOTIDE SEQUENCE [LARGE SCALE GENOMIC DNA]</scope>
    <source>
        <strain evidence="6 7">STR</strain>
    </source>
</reference>
<dbReference type="PROSITE" id="PS51891">
    <property type="entry name" value="CENP_V_GFA"/>
    <property type="match status" value="1"/>
</dbReference>
<organism evidence="6 7">
    <name type="scientific">Streptococcus danieliae</name>
    <dbReference type="NCBI Taxonomy" id="747656"/>
    <lineage>
        <taxon>Bacteria</taxon>
        <taxon>Bacillati</taxon>
        <taxon>Bacillota</taxon>
        <taxon>Bacilli</taxon>
        <taxon>Lactobacillales</taxon>
        <taxon>Streptococcaceae</taxon>
        <taxon>Streptococcus</taxon>
    </lineage>
</organism>
<accession>A0A7Z0M686</accession>